<dbReference type="Gramene" id="TraesWEE_scaffold_077700_01G000300.1">
    <property type="protein sequence ID" value="TraesWEE_scaffold_077700_01G000300.1"/>
    <property type="gene ID" value="TraesWEE_scaffold_077700_01G000300"/>
</dbReference>
<proteinExistence type="predicted"/>
<dbReference type="OrthoDB" id="10308080at2759"/>
<dbReference type="Gramene" id="TraesRN3A0100171800.1">
    <property type="protein sequence ID" value="TraesRN3A0100171800.1"/>
    <property type="gene ID" value="TraesRN3A0100171800"/>
</dbReference>
<evidence type="ECO:0000256" key="1">
    <source>
        <dbReference type="SAM" id="Phobius"/>
    </source>
</evidence>
<keyword evidence="1" id="KW-1133">Transmembrane helix</keyword>
<name>A0A3B6EEH6_WHEAT</name>
<keyword evidence="3" id="KW-1185">Reference proteome</keyword>
<dbReference type="Gramene" id="TraesPARA_EIv1.0_0786390.1">
    <property type="protein sequence ID" value="TraesPARA_EIv1.0_0786390.1.CDS"/>
    <property type="gene ID" value="TraesPARA_EIv1.0_0786390"/>
</dbReference>
<dbReference type="AlphaFoldDB" id="A0A3B6EEH6"/>
<dbReference type="Gramene" id="TraesJAG3A03G01340740.1">
    <property type="protein sequence ID" value="TraesJAG3A03G01340740.1"/>
    <property type="gene ID" value="TraesJAG3A03G01340740"/>
</dbReference>
<organism evidence="2">
    <name type="scientific">Triticum aestivum</name>
    <name type="common">Wheat</name>
    <dbReference type="NCBI Taxonomy" id="4565"/>
    <lineage>
        <taxon>Eukaryota</taxon>
        <taxon>Viridiplantae</taxon>
        <taxon>Streptophyta</taxon>
        <taxon>Embryophyta</taxon>
        <taxon>Tracheophyta</taxon>
        <taxon>Spermatophyta</taxon>
        <taxon>Magnoliopsida</taxon>
        <taxon>Liliopsida</taxon>
        <taxon>Poales</taxon>
        <taxon>Poaceae</taxon>
        <taxon>BOP clade</taxon>
        <taxon>Pooideae</taxon>
        <taxon>Triticodae</taxon>
        <taxon>Triticeae</taxon>
        <taxon>Triticinae</taxon>
        <taxon>Triticum</taxon>
    </lineage>
</organism>
<evidence type="ECO:0000313" key="2">
    <source>
        <dbReference type="EnsemblPlants" id="TraesCS3A02G078300.1"/>
    </source>
</evidence>
<dbReference type="RefSeq" id="XP_044336649.1">
    <property type="nucleotide sequence ID" value="XM_044480714.1"/>
</dbReference>
<dbReference type="Gramene" id="TraesSYM3A03G01352590.1">
    <property type="protein sequence ID" value="TraesSYM3A03G01352590.1"/>
    <property type="gene ID" value="TraesSYM3A03G01352590"/>
</dbReference>
<dbReference type="Gramene" id="TraesSTA3A03G01322850.1">
    <property type="protein sequence ID" value="TraesSTA3A03G01322850.1"/>
    <property type="gene ID" value="TraesSTA3A03G01322850"/>
</dbReference>
<protein>
    <submittedName>
        <fullName evidence="2">Uncharacterized protein</fullName>
    </submittedName>
</protein>
<dbReference type="Gramene" id="TraesNOR3A03G01351570.1">
    <property type="protein sequence ID" value="TraesNOR3A03G01351570.1"/>
    <property type="gene ID" value="TraesNOR3A03G01351570"/>
</dbReference>
<dbReference type="Gramene" id="TraesCAD_scaffold_071975_01G000300.1">
    <property type="protein sequence ID" value="TraesCAD_scaffold_071975_01G000300.1"/>
    <property type="gene ID" value="TraesCAD_scaffold_071975_01G000300"/>
</dbReference>
<dbReference type="Gramene" id="TraesMAC3A03G01329730.1">
    <property type="protein sequence ID" value="TraesMAC3A03G01329730.1"/>
    <property type="gene ID" value="TraesMAC3A03G01329730"/>
</dbReference>
<dbReference type="Gramene" id="TraesCS3A02G078300.1">
    <property type="protein sequence ID" value="TraesCS3A02G078300.1"/>
    <property type="gene ID" value="TraesCS3A02G078300"/>
</dbReference>
<dbReference type="Gramene" id="TraesROB_scaffold_116884_01G000100.1">
    <property type="protein sequence ID" value="TraesROB_scaffold_116884_01G000100.1"/>
    <property type="gene ID" value="TraesROB_scaffold_116884_01G000100"/>
</dbReference>
<dbReference type="Gramene" id="TraesARI3A03G01351330.1">
    <property type="protein sequence ID" value="TraesARI3A03G01351330.1"/>
    <property type="gene ID" value="TraesARI3A03G01351330"/>
</dbReference>
<evidence type="ECO:0000313" key="3">
    <source>
        <dbReference type="Proteomes" id="UP000019116"/>
    </source>
</evidence>
<keyword evidence="1" id="KW-0812">Transmembrane</keyword>
<reference evidence="2" key="2">
    <citation type="submission" date="2018-10" db="UniProtKB">
        <authorList>
            <consortium name="EnsemblPlants"/>
        </authorList>
    </citation>
    <scope>IDENTIFICATION</scope>
</reference>
<dbReference type="Gramene" id="TraesLAC3A03G01275430.1">
    <property type="protein sequence ID" value="TraesLAC3A03G01275430.1"/>
    <property type="gene ID" value="TraesLAC3A03G01275430"/>
</dbReference>
<dbReference type="Gramene" id="TraesCLE_scaffold_144218_01G000100.1">
    <property type="protein sequence ID" value="TraesCLE_scaffold_144218_01G000100.1"/>
    <property type="gene ID" value="TraesCLE_scaffold_144218_01G000100"/>
</dbReference>
<keyword evidence="1" id="KW-0472">Membrane</keyword>
<gene>
    <name evidence="2" type="primary">LOC123057833</name>
</gene>
<dbReference type="Gramene" id="TraesLDM3A03G01334090.1">
    <property type="protein sequence ID" value="TraesLDM3A03G01334090.1"/>
    <property type="gene ID" value="TraesLDM3A03G01334090"/>
</dbReference>
<dbReference type="GeneID" id="123057833"/>
<accession>A0A3B6EEH6</accession>
<reference evidence="2" key="1">
    <citation type="submission" date="2018-08" db="EMBL/GenBank/DDBJ databases">
        <authorList>
            <person name="Rossello M."/>
        </authorList>
    </citation>
    <scope>NUCLEOTIDE SEQUENCE [LARGE SCALE GENOMIC DNA]</scope>
    <source>
        <strain evidence="2">cv. Chinese Spring</strain>
    </source>
</reference>
<dbReference type="Proteomes" id="UP000019116">
    <property type="component" value="Chromosome 3A"/>
</dbReference>
<feature type="transmembrane region" description="Helical" evidence="1">
    <location>
        <begin position="73"/>
        <end position="95"/>
    </location>
</feature>
<sequence>MSTSGSSSVSADRDILPLIPCPDCGGQSTTIATRGGSRPGAQIYKKLRHSAVLGWFFRWSDGYALADVARMTLLLGVANLLVNLLVLALVLRLFAKRNASMA</sequence>
<dbReference type="Gramene" id="TraesCS3A03G0172600.1">
    <property type="protein sequence ID" value="TraesCS3A03G0172600.1.CDS"/>
    <property type="gene ID" value="TraesCS3A03G0172600"/>
</dbReference>
<dbReference type="EnsemblPlants" id="TraesCS3A02G078300.1">
    <property type="protein sequence ID" value="TraesCS3A02G078300.1"/>
    <property type="gene ID" value="TraesCS3A02G078300"/>
</dbReference>